<dbReference type="SUPFAM" id="SSF52172">
    <property type="entry name" value="CheY-like"/>
    <property type="match status" value="1"/>
</dbReference>
<dbReference type="Gene3D" id="1.10.10.60">
    <property type="entry name" value="Homeodomain-like"/>
    <property type="match status" value="2"/>
</dbReference>
<keyword evidence="6" id="KW-0238">DNA-binding</keyword>
<dbReference type="GO" id="GO:0000160">
    <property type="term" value="P:phosphorelay signal transduction system"/>
    <property type="evidence" value="ECO:0007669"/>
    <property type="project" value="UniProtKB-KW"/>
</dbReference>
<keyword evidence="4" id="KW-0902">Two-component regulatory system</keyword>
<dbReference type="EMBL" id="LYPB01000069">
    <property type="protein sequence ID" value="OAS17913.1"/>
    <property type="molecule type" value="Genomic_DNA"/>
</dbReference>
<evidence type="ECO:0000313" key="12">
    <source>
        <dbReference type="Proteomes" id="UP000078454"/>
    </source>
</evidence>
<evidence type="ECO:0000256" key="5">
    <source>
        <dbReference type="ARBA" id="ARBA00023015"/>
    </source>
</evidence>
<organism evidence="11 12">
    <name type="scientific">Paenibacillus oryzisoli</name>
    <dbReference type="NCBI Taxonomy" id="1850517"/>
    <lineage>
        <taxon>Bacteria</taxon>
        <taxon>Bacillati</taxon>
        <taxon>Bacillota</taxon>
        <taxon>Bacilli</taxon>
        <taxon>Bacillales</taxon>
        <taxon>Paenibacillaceae</taxon>
        <taxon>Paenibacillus</taxon>
    </lineage>
</organism>
<keyword evidence="3 8" id="KW-0597">Phosphoprotein</keyword>
<dbReference type="OrthoDB" id="342399at2"/>
<dbReference type="Pfam" id="PF12833">
    <property type="entry name" value="HTH_18"/>
    <property type="match status" value="1"/>
</dbReference>
<dbReference type="AlphaFoldDB" id="A0A198AAD2"/>
<dbReference type="GO" id="GO:0003700">
    <property type="term" value="F:DNA-binding transcription factor activity"/>
    <property type="evidence" value="ECO:0007669"/>
    <property type="project" value="InterPro"/>
</dbReference>
<dbReference type="GO" id="GO:0005737">
    <property type="term" value="C:cytoplasm"/>
    <property type="evidence" value="ECO:0007669"/>
    <property type="project" value="UniProtKB-SubCell"/>
</dbReference>
<evidence type="ECO:0000313" key="11">
    <source>
        <dbReference type="EMBL" id="OAS17913.1"/>
    </source>
</evidence>
<dbReference type="InterPro" id="IPR011006">
    <property type="entry name" value="CheY-like_superfamily"/>
</dbReference>
<dbReference type="InterPro" id="IPR009057">
    <property type="entry name" value="Homeodomain-like_sf"/>
</dbReference>
<dbReference type="InterPro" id="IPR018060">
    <property type="entry name" value="HTH_AraC"/>
</dbReference>
<dbReference type="InterPro" id="IPR001789">
    <property type="entry name" value="Sig_transdc_resp-reg_receiver"/>
</dbReference>
<dbReference type="PROSITE" id="PS50110">
    <property type="entry name" value="RESPONSE_REGULATORY"/>
    <property type="match status" value="1"/>
</dbReference>
<feature type="domain" description="HTH araC/xylS-type" evidence="9">
    <location>
        <begin position="407"/>
        <end position="505"/>
    </location>
</feature>
<evidence type="ECO:0000256" key="3">
    <source>
        <dbReference type="ARBA" id="ARBA00022553"/>
    </source>
</evidence>
<evidence type="ECO:0000259" key="9">
    <source>
        <dbReference type="PROSITE" id="PS01124"/>
    </source>
</evidence>
<comment type="subcellular location">
    <subcellularLocation>
        <location evidence="1">Cytoplasm</location>
    </subcellularLocation>
</comment>
<dbReference type="Pfam" id="PF00072">
    <property type="entry name" value="Response_reg"/>
    <property type="match status" value="1"/>
</dbReference>
<keyword evidence="12" id="KW-1185">Reference proteome</keyword>
<dbReference type="PROSITE" id="PS01124">
    <property type="entry name" value="HTH_ARAC_FAMILY_2"/>
    <property type="match status" value="1"/>
</dbReference>
<dbReference type="SMART" id="SM00342">
    <property type="entry name" value="HTH_ARAC"/>
    <property type="match status" value="1"/>
</dbReference>
<dbReference type="STRING" id="1850517.A8708_28275"/>
<comment type="caution">
    <text evidence="11">The sequence shown here is derived from an EMBL/GenBank/DDBJ whole genome shotgun (WGS) entry which is preliminary data.</text>
</comment>
<keyword evidence="5" id="KW-0805">Transcription regulation</keyword>
<feature type="modified residue" description="4-aspartylphosphate" evidence="8">
    <location>
        <position position="55"/>
    </location>
</feature>
<dbReference type="CDD" id="cd17536">
    <property type="entry name" value="REC_YesN-like"/>
    <property type="match status" value="1"/>
</dbReference>
<dbReference type="InterPro" id="IPR018062">
    <property type="entry name" value="HTH_AraC-typ_CS"/>
</dbReference>
<evidence type="ECO:0000259" key="10">
    <source>
        <dbReference type="PROSITE" id="PS50110"/>
    </source>
</evidence>
<sequence>MLRVMFVDDEPYMLEGLRLMMDWNKLGFEICGEAADGEDALVVMASTLPHLVLTDVRMPVIDGLELIKQASSLYPEMKFIILSGYADFEYAKKAMRYGVANYLMKPLLEDELIAAVEEIANTIREREAHRQYESAALDFLRLETVSNLLQGEIKQKWIEQANTLLNLDERSSYRCVLFEPDIQGQELLDLRQMIADRIKCTQAMMLPFGIGKERQGFMLVTGPEDRTLYSLMLPEVMTTFRHRWGRTISFSLSGEHKGLHALKEAFREGLMAEMCKIPTEIEGIYIYQGEWQADTLPAFVGMTESILGAVGKGCPATVKAHVHHLFIALTKQSVSESWVSACLSNILLEIQKTLSQFGGNPMWAPNWSTPATPMDMCLLERKVTHEILLAAEWIGQKKGAGQDEVVSAAGEYIKSHYREKLQLQVVAEHFRLNAAYFGQRFKKQVGLTFNEYLHVVRIDEAKKILRREELKISDVADRVGYSDAEQFVTKFKALTGLLPSAYKKG</sequence>
<keyword evidence="2" id="KW-0963">Cytoplasm</keyword>
<dbReference type="InterPro" id="IPR051552">
    <property type="entry name" value="HptR"/>
</dbReference>
<dbReference type="PROSITE" id="PS00041">
    <property type="entry name" value="HTH_ARAC_FAMILY_1"/>
    <property type="match status" value="1"/>
</dbReference>
<dbReference type="RefSeq" id="WP_068664959.1">
    <property type="nucleotide sequence ID" value="NZ_LYPB01000069.1"/>
</dbReference>
<dbReference type="Gene3D" id="3.40.50.2300">
    <property type="match status" value="1"/>
</dbReference>
<proteinExistence type="predicted"/>
<reference evidence="11 12" key="1">
    <citation type="submission" date="2016-05" db="EMBL/GenBank/DDBJ databases">
        <title>Paenibacillus sp. 1ZS3-15 nov., isolated from the rhizosphere soil.</title>
        <authorList>
            <person name="Zhang X.X."/>
            <person name="Zhang J."/>
        </authorList>
    </citation>
    <scope>NUCLEOTIDE SEQUENCE [LARGE SCALE GENOMIC DNA]</scope>
    <source>
        <strain evidence="11 12">1ZS3-15</strain>
    </source>
</reference>
<keyword evidence="7" id="KW-0804">Transcription</keyword>
<dbReference type="SMART" id="SM00448">
    <property type="entry name" value="REC"/>
    <property type="match status" value="1"/>
</dbReference>
<dbReference type="GO" id="GO:0043565">
    <property type="term" value="F:sequence-specific DNA binding"/>
    <property type="evidence" value="ECO:0007669"/>
    <property type="project" value="InterPro"/>
</dbReference>
<evidence type="ECO:0000256" key="4">
    <source>
        <dbReference type="ARBA" id="ARBA00023012"/>
    </source>
</evidence>
<gene>
    <name evidence="11" type="ORF">A8708_28275</name>
</gene>
<evidence type="ECO:0000256" key="7">
    <source>
        <dbReference type="ARBA" id="ARBA00023163"/>
    </source>
</evidence>
<evidence type="ECO:0000256" key="2">
    <source>
        <dbReference type="ARBA" id="ARBA00022490"/>
    </source>
</evidence>
<dbReference type="PANTHER" id="PTHR42713:SF3">
    <property type="entry name" value="TRANSCRIPTIONAL REGULATORY PROTEIN HPTR"/>
    <property type="match status" value="1"/>
</dbReference>
<evidence type="ECO:0000256" key="8">
    <source>
        <dbReference type="PROSITE-ProRule" id="PRU00169"/>
    </source>
</evidence>
<dbReference type="SUPFAM" id="SSF46689">
    <property type="entry name" value="Homeodomain-like"/>
    <property type="match status" value="2"/>
</dbReference>
<name>A0A198AAD2_9BACL</name>
<evidence type="ECO:0000256" key="1">
    <source>
        <dbReference type="ARBA" id="ARBA00004496"/>
    </source>
</evidence>
<feature type="domain" description="Response regulatory" evidence="10">
    <location>
        <begin position="3"/>
        <end position="120"/>
    </location>
</feature>
<evidence type="ECO:0008006" key="13">
    <source>
        <dbReference type="Google" id="ProtNLM"/>
    </source>
</evidence>
<protein>
    <recommendedName>
        <fullName evidence="13">DNA-binding response regulator</fullName>
    </recommendedName>
</protein>
<accession>A0A198AAD2</accession>
<dbReference type="Proteomes" id="UP000078454">
    <property type="component" value="Unassembled WGS sequence"/>
</dbReference>
<evidence type="ECO:0000256" key="6">
    <source>
        <dbReference type="ARBA" id="ARBA00023125"/>
    </source>
</evidence>
<dbReference type="PANTHER" id="PTHR42713">
    <property type="entry name" value="HISTIDINE KINASE-RELATED"/>
    <property type="match status" value="1"/>
</dbReference>